<evidence type="ECO:0000256" key="1">
    <source>
        <dbReference type="SAM" id="MobiDB-lite"/>
    </source>
</evidence>
<name>A0ABY4CFT9_9BACT</name>
<evidence type="ECO:0000313" key="4">
    <source>
        <dbReference type="Proteomes" id="UP000830116"/>
    </source>
</evidence>
<reference evidence="3" key="1">
    <citation type="submission" date="2022-03" db="EMBL/GenBank/DDBJ databases">
        <title>Genome Identification and Characterization of new species Bdellovibrio reynosense LBG001 sp. nov. from a Mexico soil sample.</title>
        <authorList>
            <person name="Camilli A."/>
            <person name="Ajao Y."/>
            <person name="Guo X."/>
        </authorList>
    </citation>
    <scope>NUCLEOTIDE SEQUENCE</scope>
    <source>
        <strain evidence="3">LBG001</strain>
    </source>
</reference>
<protein>
    <submittedName>
        <fullName evidence="3">Uncharacterized protein</fullName>
    </submittedName>
</protein>
<dbReference type="Proteomes" id="UP000830116">
    <property type="component" value="Chromosome"/>
</dbReference>
<keyword evidence="4" id="KW-1185">Reference proteome</keyword>
<feature type="compositionally biased region" description="Pro residues" evidence="1">
    <location>
        <begin position="146"/>
        <end position="176"/>
    </location>
</feature>
<sequence>MKMMLLCFLFATPVFAMQEAPEIFNSSDQVKTDEGCTLSHPSTLTWRKPAKASFSGTCANGLAQGYGWYKFNLASDGAPTWAVELFIEFNAGVTSNNYLYVKMFTNGNLLLENFMDLNNHSLDFADCLQIPECARTADVLKNGTKPTPPQPAPPQPAPPERPAPPAPPEQPAPPVDPLKRAQVRFVSSWQAGLQVLLERSKGDATVRQAITTAMNEFYKNYPSYAANICQRNKRNLLNCAIFQYDNASVSLERLVNGDSITAIYFPVAGFVSRAKECQRTRTNTEFLTCYANRLDKDLDVISKNHPNGAAFGSKALKNYAKALAMMDQNAGPALTAATLENYEHFLRYLMEQAERPWDN</sequence>
<dbReference type="EMBL" id="CP093442">
    <property type="protein sequence ID" value="UOF02536.1"/>
    <property type="molecule type" value="Genomic_DNA"/>
</dbReference>
<dbReference type="RefSeq" id="WP_243540149.1">
    <property type="nucleotide sequence ID" value="NZ_CP093442.1"/>
</dbReference>
<gene>
    <name evidence="3" type="ORF">MNR06_06170</name>
</gene>
<feature type="region of interest" description="Disordered" evidence="1">
    <location>
        <begin position="139"/>
        <end position="176"/>
    </location>
</feature>
<proteinExistence type="predicted"/>
<organism evidence="3 4">
    <name type="scientific">Bdellovibrio reynosensis</name>
    <dbReference type="NCBI Taxonomy" id="2835041"/>
    <lineage>
        <taxon>Bacteria</taxon>
        <taxon>Pseudomonadati</taxon>
        <taxon>Bdellovibrionota</taxon>
        <taxon>Bdellovibrionia</taxon>
        <taxon>Bdellovibrionales</taxon>
        <taxon>Pseudobdellovibrionaceae</taxon>
        <taxon>Bdellovibrio</taxon>
    </lineage>
</organism>
<accession>A0ABY4CFT9</accession>
<evidence type="ECO:0000256" key="2">
    <source>
        <dbReference type="SAM" id="SignalP"/>
    </source>
</evidence>
<feature type="chain" id="PRO_5045070921" evidence="2">
    <location>
        <begin position="17"/>
        <end position="359"/>
    </location>
</feature>
<evidence type="ECO:0000313" key="3">
    <source>
        <dbReference type="EMBL" id="UOF02536.1"/>
    </source>
</evidence>
<keyword evidence="2" id="KW-0732">Signal</keyword>
<feature type="signal peptide" evidence="2">
    <location>
        <begin position="1"/>
        <end position="16"/>
    </location>
</feature>